<keyword evidence="1" id="KW-1133">Transmembrane helix</keyword>
<evidence type="ECO:0000313" key="2">
    <source>
        <dbReference type="EMBL" id="GLD69993.1"/>
    </source>
</evidence>
<keyword evidence="1" id="KW-0472">Membrane</keyword>
<dbReference type="EMBL" id="BRZM01000311">
    <property type="protein sequence ID" value="GLD69993.1"/>
    <property type="molecule type" value="Genomic_DNA"/>
</dbReference>
<feature type="transmembrane region" description="Helical" evidence="1">
    <location>
        <begin position="33"/>
        <end position="53"/>
    </location>
</feature>
<accession>A0AAD3RI58</accession>
<comment type="caution">
    <text evidence="2">The sequence shown here is derived from an EMBL/GenBank/DDBJ whole genome shotgun (WGS) entry which is preliminary data.</text>
</comment>
<protein>
    <submittedName>
        <fullName evidence="2">Chondroitin proteoglycan 2-like protein</fullName>
    </submittedName>
</protein>
<name>A0AAD3RI58_LATJO</name>
<organism evidence="2 3">
    <name type="scientific">Lates japonicus</name>
    <name type="common">Japanese lates</name>
    <dbReference type="NCBI Taxonomy" id="270547"/>
    <lineage>
        <taxon>Eukaryota</taxon>
        <taxon>Metazoa</taxon>
        <taxon>Chordata</taxon>
        <taxon>Craniata</taxon>
        <taxon>Vertebrata</taxon>
        <taxon>Euteleostomi</taxon>
        <taxon>Actinopterygii</taxon>
        <taxon>Neopterygii</taxon>
        <taxon>Teleostei</taxon>
        <taxon>Neoteleostei</taxon>
        <taxon>Acanthomorphata</taxon>
        <taxon>Carangaria</taxon>
        <taxon>Carangaria incertae sedis</taxon>
        <taxon>Centropomidae</taxon>
        <taxon>Lates</taxon>
    </lineage>
</organism>
<gene>
    <name evidence="2" type="ORF">AKAME5_002131000</name>
</gene>
<reference evidence="2" key="1">
    <citation type="submission" date="2022-08" db="EMBL/GenBank/DDBJ databases">
        <title>Genome sequencing of akame (Lates japonicus).</title>
        <authorList>
            <person name="Hashiguchi Y."/>
            <person name="Takahashi H."/>
        </authorList>
    </citation>
    <scope>NUCLEOTIDE SEQUENCE</scope>
    <source>
        <strain evidence="2">Kochi</strain>
    </source>
</reference>
<evidence type="ECO:0000313" key="3">
    <source>
        <dbReference type="Proteomes" id="UP001279410"/>
    </source>
</evidence>
<keyword evidence="1" id="KW-0812">Transmembrane</keyword>
<dbReference type="Proteomes" id="UP001279410">
    <property type="component" value="Unassembled WGS sequence"/>
</dbReference>
<proteinExistence type="predicted"/>
<keyword evidence="3" id="KW-1185">Reference proteome</keyword>
<dbReference type="AlphaFoldDB" id="A0AAD3RI58"/>
<sequence>MAQELELSDYATVHELKGTETNSSDNEPPERRLLRIGILTLAVLCLIQATLNISLRLALNSREDTVELPFNSSMIADLCQSQQSPTQSCSCCNNLLHELLKSYRELETKRDTLQDMVIKMSKSEEVSGSGYNSLEFLDLEGHFS</sequence>
<evidence type="ECO:0000256" key="1">
    <source>
        <dbReference type="SAM" id="Phobius"/>
    </source>
</evidence>